<name>A0AAV5RGB4_STABA</name>
<protein>
    <submittedName>
        <fullName evidence="1">Uncharacterized protein</fullName>
    </submittedName>
</protein>
<accession>A0AAV5RGB4</accession>
<sequence length="86" mass="9921">MLLILWRNGSALDFGSAKISKGCEFESRQGLFDALWAVAFFLLTNICKKYVSSQREKKKDHSRVSINLVIRLLTWCELYYAPLQSC</sequence>
<evidence type="ECO:0000313" key="1">
    <source>
        <dbReference type="EMBL" id="GMM50478.1"/>
    </source>
</evidence>
<organism evidence="1 2">
    <name type="scientific">Starmerella bacillaris</name>
    <name type="common">Yeast</name>
    <name type="synonym">Candida zemplinina</name>
    <dbReference type="NCBI Taxonomy" id="1247836"/>
    <lineage>
        <taxon>Eukaryota</taxon>
        <taxon>Fungi</taxon>
        <taxon>Dikarya</taxon>
        <taxon>Ascomycota</taxon>
        <taxon>Saccharomycotina</taxon>
        <taxon>Dipodascomycetes</taxon>
        <taxon>Dipodascales</taxon>
        <taxon>Trichomonascaceae</taxon>
        <taxon>Starmerella</taxon>
    </lineage>
</organism>
<keyword evidence="2" id="KW-1185">Reference proteome</keyword>
<comment type="caution">
    <text evidence="1">The sequence shown here is derived from an EMBL/GenBank/DDBJ whole genome shotgun (WGS) entry which is preliminary data.</text>
</comment>
<reference evidence="1 2" key="1">
    <citation type="journal article" date="2023" name="Elife">
        <title>Identification of key yeast species and microbe-microbe interactions impacting larval growth of Drosophila in the wild.</title>
        <authorList>
            <person name="Mure A."/>
            <person name="Sugiura Y."/>
            <person name="Maeda R."/>
            <person name="Honda K."/>
            <person name="Sakurai N."/>
            <person name="Takahashi Y."/>
            <person name="Watada M."/>
            <person name="Katoh T."/>
            <person name="Gotoh A."/>
            <person name="Gotoh Y."/>
            <person name="Taniguchi I."/>
            <person name="Nakamura K."/>
            <person name="Hayashi T."/>
            <person name="Katayama T."/>
            <person name="Uemura T."/>
            <person name="Hattori Y."/>
        </authorList>
    </citation>
    <scope>NUCLEOTIDE SEQUENCE [LARGE SCALE GENOMIC DNA]</scope>
    <source>
        <strain evidence="1 2">SB-73</strain>
    </source>
</reference>
<dbReference type="EMBL" id="BTGC01000003">
    <property type="protein sequence ID" value="GMM50478.1"/>
    <property type="molecule type" value="Genomic_DNA"/>
</dbReference>
<evidence type="ECO:0000313" key="2">
    <source>
        <dbReference type="Proteomes" id="UP001362899"/>
    </source>
</evidence>
<dbReference type="AlphaFoldDB" id="A0AAV5RGB4"/>
<dbReference type="Proteomes" id="UP001362899">
    <property type="component" value="Unassembled WGS sequence"/>
</dbReference>
<proteinExistence type="predicted"/>
<gene>
    <name evidence="1" type="ORF">DASB73_014360</name>
</gene>